<comment type="caution">
    <text evidence="2">The sequence shown here is derived from an EMBL/GenBank/DDBJ whole genome shotgun (WGS) entry which is preliminary data.</text>
</comment>
<accession>A0AA43H0G0</accession>
<dbReference type="Proteomes" id="UP001159370">
    <property type="component" value="Unassembled WGS sequence"/>
</dbReference>
<organism evidence="2 3">
    <name type="scientific">Umezakia ovalisporum FSS-62</name>
    <dbReference type="NCBI Taxonomy" id="2971776"/>
    <lineage>
        <taxon>Bacteria</taxon>
        <taxon>Bacillati</taxon>
        <taxon>Cyanobacteriota</taxon>
        <taxon>Cyanophyceae</taxon>
        <taxon>Nostocales</taxon>
        <taxon>Nodulariaceae</taxon>
        <taxon>Umezakia</taxon>
    </lineage>
</organism>
<feature type="domain" description="DM13" evidence="1">
    <location>
        <begin position="42"/>
        <end position="151"/>
    </location>
</feature>
<evidence type="ECO:0000313" key="3">
    <source>
        <dbReference type="Proteomes" id="UP001159370"/>
    </source>
</evidence>
<dbReference type="EMBL" id="JANQDL010000102">
    <property type="protein sequence ID" value="MDH6065194.1"/>
    <property type="molecule type" value="Genomic_DNA"/>
</dbReference>
<proteinExistence type="predicted"/>
<dbReference type="InterPro" id="IPR019545">
    <property type="entry name" value="DM13_domain"/>
</dbReference>
<gene>
    <name evidence="2" type="ORF">NWP23_15815</name>
</gene>
<evidence type="ECO:0000313" key="2">
    <source>
        <dbReference type="EMBL" id="MDH6065194.1"/>
    </source>
</evidence>
<reference evidence="2 3" key="1">
    <citation type="journal article" date="2023" name="J. Phycol.">
        <title>Chrysosporum ovalisporum is synonymous with the true-branching cyanobacterium Umezakia natans (Nostocales/Aphanizomenonaceae).</title>
        <authorList>
            <person name="McGregor G.B."/>
            <person name="Sendall B.C."/>
            <person name="Niiyama Y."/>
            <person name="Tuji A."/>
            <person name="Willis A."/>
        </authorList>
    </citation>
    <scope>NUCLEOTIDE SEQUENCE [LARGE SCALE GENOMIC DNA]</scope>
    <source>
        <strain evidence="2 3">FSS-62</strain>
    </source>
</reference>
<dbReference type="Pfam" id="PF10517">
    <property type="entry name" value="DM13"/>
    <property type="match status" value="1"/>
</dbReference>
<protein>
    <submittedName>
        <fullName evidence="2">DM13 domain-containing protein</fullName>
    </submittedName>
</protein>
<sequence length="151" mass="16578">MRLKHLVILGITAIITLGCTTEVASNQVDNQMPPATNIANPVDVTDAAIFQDGEHPTQGKVNVITENGKRYLAFDQGFKTDNGPDLFVILHRSKKPPIYGVVEKDYVSIAALEKISGAQRYALPDKVNLAEFKSVAIWCRKFNATFGYAVL</sequence>
<evidence type="ECO:0000259" key="1">
    <source>
        <dbReference type="PROSITE" id="PS51549"/>
    </source>
</evidence>
<dbReference type="RefSeq" id="WP_280657314.1">
    <property type="nucleotide sequence ID" value="NZ_JANQDL010000102.1"/>
</dbReference>
<dbReference type="AlphaFoldDB" id="A0AA43H0G0"/>
<dbReference type="PROSITE" id="PS51257">
    <property type="entry name" value="PROKAR_LIPOPROTEIN"/>
    <property type="match status" value="1"/>
</dbReference>
<dbReference type="PROSITE" id="PS51549">
    <property type="entry name" value="DM13"/>
    <property type="match status" value="1"/>
</dbReference>
<name>A0AA43H0G0_9CYAN</name>